<name>A0A7R7VXC0_ASPCH</name>
<gene>
    <name evidence="3" type="primary">RTC5</name>
    <name evidence="3" type="ORF">ACHE_70772A</name>
</gene>
<dbReference type="SMART" id="SM00584">
    <property type="entry name" value="TLDc"/>
    <property type="match status" value="1"/>
</dbReference>
<reference evidence="3" key="2">
    <citation type="submission" date="2021-02" db="EMBL/GenBank/DDBJ databases">
        <title>Aspergillus chevalieri M1 genome sequence.</title>
        <authorList>
            <person name="Kadooka C."/>
            <person name="Mori K."/>
            <person name="Futagami T."/>
        </authorList>
    </citation>
    <scope>NUCLEOTIDE SEQUENCE</scope>
    <source>
        <strain evidence="3">M1</strain>
    </source>
</reference>
<dbReference type="RefSeq" id="XP_043140451.1">
    <property type="nucleotide sequence ID" value="XM_043283142.1"/>
</dbReference>
<dbReference type="Proteomes" id="UP000637239">
    <property type="component" value="Chromosome 7"/>
</dbReference>
<proteinExistence type="predicted"/>
<dbReference type="PROSITE" id="PS51886">
    <property type="entry name" value="TLDC"/>
    <property type="match status" value="1"/>
</dbReference>
<organism evidence="3 4">
    <name type="scientific">Aspergillus chevalieri</name>
    <name type="common">Eurotium chevalieri</name>
    <dbReference type="NCBI Taxonomy" id="182096"/>
    <lineage>
        <taxon>Eukaryota</taxon>
        <taxon>Fungi</taxon>
        <taxon>Dikarya</taxon>
        <taxon>Ascomycota</taxon>
        <taxon>Pezizomycotina</taxon>
        <taxon>Eurotiomycetes</taxon>
        <taxon>Eurotiomycetidae</taxon>
        <taxon>Eurotiales</taxon>
        <taxon>Aspergillaceae</taxon>
        <taxon>Aspergillus</taxon>
        <taxon>Aspergillus subgen. Aspergillus</taxon>
    </lineage>
</organism>
<feature type="region of interest" description="Disordered" evidence="1">
    <location>
        <begin position="146"/>
        <end position="185"/>
    </location>
</feature>
<feature type="compositionally biased region" description="Acidic residues" evidence="1">
    <location>
        <begin position="176"/>
        <end position="185"/>
    </location>
</feature>
<sequence length="635" mass="69333">MGLSQSVEDGVQSTPEALSYILAERFATKCFTPLELTHFKDNFFSRATDQNGLKYWNEKTLSDFLGIPDSSETECPLDAGPVIFRMVSYLGAFPFQKTLAPSVLTFDAMVKVVVLLTERYGRVLRRGRRDRIRLLFGSLADVGRKDLGPSGQDEENGDGNASKGRHPFGYDIDQPANDDEEDEDGDDLALAALESLDAIEVFKHDQRVDRTVYEAHISTDTFRRLLMLLLVIAPLKTLDDVRTYTGDLSAERMETVRNEADHILAAFIEDETTGSGSGISYKSFSKMVSNSLQHLFDPLTPLFEHMLFSKNLDLSQKRGRTDSMQSVHTEEQSESDTSVLPSPPPVLLSGAFESVILNLSLISHLSFFLPSTSRGLSFLQSGAQLHPVFSTAAHGSSLTSFSHNVLTWQAPSLMILNGVTEENKTITLGAYLPSPWSSFHHSSSSSKTPDTLPSLFQLSPKHLLLPGNPSPSFHQGATTPTAYFSTATGLALGCKLPPSSRTSIAQPIPHGAGSLLIDSSLESADFHVSTVGHDGAFLPPEIVSTSPTSEKTHIDIYNLEIWGVVQPEDSSASTGQRQSAVEVQKAKWEFEAREVERRRNVNLNAGVGDSARESARWMLESAGLVGESGKYGGSV</sequence>
<dbReference type="KEGG" id="ache:ACHE_70772A"/>
<feature type="domain" description="TLDc" evidence="2">
    <location>
        <begin position="355"/>
        <end position="565"/>
    </location>
</feature>
<evidence type="ECO:0000256" key="1">
    <source>
        <dbReference type="SAM" id="MobiDB-lite"/>
    </source>
</evidence>
<feature type="region of interest" description="Disordered" evidence="1">
    <location>
        <begin position="318"/>
        <end position="341"/>
    </location>
</feature>
<evidence type="ECO:0000313" key="4">
    <source>
        <dbReference type="Proteomes" id="UP000637239"/>
    </source>
</evidence>
<evidence type="ECO:0000259" key="2">
    <source>
        <dbReference type="PROSITE" id="PS51886"/>
    </source>
</evidence>
<dbReference type="InterPro" id="IPR006571">
    <property type="entry name" value="TLDc_dom"/>
</dbReference>
<dbReference type="AlphaFoldDB" id="A0A7R7VXC0"/>
<dbReference type="Pfam" id="PF07534">
    <property type="entry name" value="TLD"/>
    <property type="match status" value="1"/>
</dbReference>
<evidence type="ECO:0000313" key="3">
    <source>
        <dbReference type="EMBL" id="BCR91929.1"/>
    </source>
</evidence>
<protein>
    <submittedName>
        <fullName evidence="3">Restriction of telomere capping protein 5</fullName>
    </submittedName>
</protein>
<reference evidence="3" key="1">
    <citation type="submission" date="2021-01" db="EMBL/GenBank/DDBJ databases">
        <authorList>
            <consortium name="Aspergillus chevalieri M1 genome sequencing consortium"/>
            <person name="Kazuki M."/>
            <person name="Futagami T."/>
        </authorList>
    </citation>
    <scope>NUCLEOTIDE SEQUENCE</scope>
    <source>
        <strain evidence="3">M1</strain>
    </source>
</reference>
<dbReference type="EMBL" id="AP024422">
    <property type="protein sequence ID" value="BCR91929.1"/>
    <property type="molecule type" value="Genomic_DNA"/>
</dbReference>
<accession>A0A7R7VXC0</accession>
<dbReference type="GeneID" id="66986287"/>
<keyword evidence="4" id="KW-1185">Reference proteome</keyword>